<sequence>LTKKFPKNKNLMLYNEDILKANIPHHNIVISNIPYSITGAIIEKIFYNENPPRGVLLIEESIAERIFSKNEYKKFSRITVSFNAFMEPVKKYKISRFNFIPTPKIDLALIIVKPKDEIDQFLLEDKERKFFLKFVAGIMPYKNKNVVNALSLFVKNEGFGKFSKNDIYNYLNGTKNIDKKIAQLKVDEIVDLSKSIFKLLYN</sequence>
<evidence type="ECO:0000256" key="4">
    <source>
        <dbReference type="ARBA" id="ARBA00022884"/>
    </source>
</evidence>
<keyword evidence="2" id="KW-0808">Transferase</keyword>
<evidence type="ECO:0000259" key="5">
    <source>
        <dbReference type="SMART" id="SM00650"/>
    </source>
</evidence>
<evidence type="ECO:0000256" key="3">
    <source>
        <dbReference type="ARBA" id="ARBA00022691"/>
    </source>
</evidence>
<name>X1BU37_9ZZZZ</name>
<dbReference type="InterPro" id="IPR020598">
    <property type="entry name" value="rRNA_Ade_methylase_Trfase_N"/>
</dbReference>
<feature type="non-terminal residue" evidence="6">
    <location>
        <position position="1"/>
    </location>
</feature>
<dbReference type="Gene3D" id="3.40.50.150">
    <property type="entry name" value="Vaccinia Virus protein VP39"/>
    <property type="match status" value="1"/>
</dbReference>
<organism evidence="6">
    <name type="scientific">marine sediment metagenome</name>
    <dbReference type="NCBI Taxonomy" id="412755"/>
    <lineage>
        <taxon>unclassified sequences</taxon>
        <taxon>metagenomes</taxon>
        <taxon>ecological metagenomes</taxon>
    </lineage>
</organism>
<dbReference type="GO" id="GO:0000179">
    <property type="term" value="F:rRNA (adenine-N6,N6-)-dimethyltransferase activity"/>
    <property type="evidence" value="ECO:0007669"/>
    <property type="project" value="InterPro"/>
</dbReference>
<dbReference type="SUPFAM" id="SSF53335">
    <property type="entry name" value="S-adenosyl-L-methionine-dependent methyltransferases"/>
    <property type="match status" value="1"/>
</dbReference>
<dbReference type="InterPro" id="IPR029063">
    <property type="entry name" value="SAM-dependent_MTases_sf"/>
</dbReference>
<accession>X1BU37</accession>
<evidence type="ECO:0000313" key="6">
    <source>
        <dbReference type="EMBL" id="GAG99274.1"/>
    </source>
</evidence>
<dbReference type="InterPro" id="IPR023165">
    <property type="entry name" value="rRNA_Ade_diMease-like_C"/>
</dbReference>
<keyword evidence="1" id="KW-0489">Methyltransferase</keyword>
<dbReference type="SMART" id="SM00650">
    <property type="entry name" value="rADc"/>
    <property type="match status" value="1"/>
</dbReference>
<dbReference type="GO" id="GO:0005829">
    <property type="term" value="C:cytosol"/>
    <property type="evidence" value="ECO:0007669"/>
    <property type="project" value="TreeGrafter"/>
</dbReference>
<keyword evidence="3" id="KW-0949">S-adenosyl-L-methionine</keyword>
<dbReference type="Gene3D" id="1.10.8.100">
    <property type="entry name" value="Ribosomal RNA adenine dimethylase-like, domain 2"/>
    <property type="match status" value="1"/>
</dbReference>
<keyword evidence="4" id="KW-0694">RNA-binding</keyword>
<proteinExistence type="predicted"/>
<dbReference type="InterPro" id="IPR001737">
    <property type="entry name" value="KsgA/Erm"/>
</dbReference>
<dbReference type="Pfam" id="PF00398">
    <property type="entry name" value="RrnaAD"/>
    <property type="match status" value="1"/>
</dbReference>
<protein>
    <recommendedName>
        <fullName evidence="5">Ribosomal RNA adenine methylase transferase N-terminal domain-containing protein</fullName>
    </recommendedName>
</protein>
<gene>
    <name evidence="6" type="ORF">S01H4_39429</name>
</gene>
<evidence type="ECO:0000256" key="1">
    <source>
        <dbReference type="ARBA" id="ARBA00022603"/>
    </source>
</evidence>
<dbReference type="PANTHER" id="PTHR11727">
    <property type="entry name" value="DIMETHYLADENOSINE TRANSFERASE"/>
    <property type="match status" value="1"/>
</dbReference>
<dbReference type="AlphaFoldDB" id="X1BU37"/>
<dbReference type="EMBL" id="BART01021356">
    <property type="protein sequence ID" value="GAG99274.1"/>
    <property type="molecule type" value="Genomic_DNA"/>
</dbReference>
<feature type="domain" description="Ribosomal RNA adenine methylase transferase N-terminal" evidence="5">
    <location>
        <begin position="1"/>
        <end position="116"/>
    </location>
</feature>
<reference evidence="6" key="1">
    <citation type="journal article" date="2014" name="Front. Microbiol.">
        <title>High frequency of phylogenetically diverse reductive dehalogenase-homologous genes in deep subseafloor sedimentary metagenomes.</title>
        <authorList>
            <person name="Kawai M."/>
            <person name="Futagami T."/>
            <person name="Toyoda A."/>
            <person name="Takaki Y."/>
            <person name="Nishi S."/>
            <person name="Hori S."/>
            <person name="Arai W."/>
            <person name="Tsubouchi T."/>
            <person name="Morono Y."/>
            <person name="Uchiyama I."/>
            <person name="Ito T."/>
            <person name="Fujiyama A."/>
            <person name="Inagaki F."/>
            <person name="Takami H."/>
        </authorList>
    </citation>
    <scope>NUCLEOTIDE SEQUENCE</scope>
    <source>
        <strain evidence="6">Expedition CK06-06</strain>
    </source>
</reference>
<dbReference type="PANTHER" id="PTHR11727:SF7">
    <property type="entry name" value="DIMETHYLADENOSINE TRANSFERASE-RELATED"/>
    <property type="match status" value="1"/>
</dbReference>
<evidence type="ECO:0000256" key="2">
    <source>
        <dbReference type="ARBA" id="ARBA00022679"/>
    </source>
</evidence>
<comment type="caution">
    <text evidence="6">The sequence shown here is derived from an EMBL/GenBank/DDBJ whole genome shotgun (WGS) entry which is preliminary data.</text>
</comment>
<dbReference type="PROSITE" id="PS51689">
    <property type="entry name" value="SAM_RNA_A_N6_MT"/>
    <property type="match status" value="1"/>
</dbReference>
<dbReference type="GO" id="GO:0003723">
    <property type="term" value="F:RNA binding"/>
    <property type="evidence" value="ECO:0007669"/>
    <property type="project" value="UniProtKB-KW"/>
</dbReference>